<dbReference type="InterPro" id="IPR025932">
    <property type="entry name" value="Trypano_VSG_B_N_dom"/>
</dbReference>
<name>F9WAB3_TRYCI</name>
<organism evidence="12 13">
    <name type="scientific">Trypanosoma congolense (strain IL3000)</name>
    <dbReference type="NCBI Taxonomy" id="1068625"/>
    <lineage>
        <taxon>Eukaryota</taxon>
        <taxon>Discoba</taxon>
        <taxon>Euglenozoa</taxon>
        <taxon>Kinetoplastea</taxon>
        <taxon>Metakinetoplastina</taxon>
        <taxon>Trypanosomatida</taxon>
        <taxon>Trypanosomatidae</taxon>
        <taxon>Trypanosoma</taxon>
        <taxon>Nannomonas</taxon>
    </lineage>
</organism>
<evidence type="ECO:0000259" key="11">
    <source>
        <dbReference type="Pfam" id="PF13206"/>
    </source>
</evidence>
<keyword evidence="4" id="KW-0336">GPI-anchor</keyword>
<keyword evidence="10" id="KW-1133">Transmembrane helix</keyword>
<keyword evidence="5" id="KW-0732">Signal</keyword>
<dbReference type="AlphaFoldDB" id="F9WAB3"/>
<evidence type="ECO:0000256" key="1">
    <source>
        <dbReference type="ARBA" id="ARBA00002523"/>
    </source>
</evidence>
<comment type="function">
    <text evidence="1">VSG forms a coat on the surface of the parasite. The trypanosome evades the immune response of the host by expressing a series of antigenically distinct VSGs from an estimated 1000 VSG genes.</text>
</comment>
<comment type="caution">
    <text evidence="12">The sequence shown here is derived from an EMBL/GenBank/DDBJ whole genome shotgun (WGS) entry which is preliminary data.</text>
</comment>
<evidence type="ECO:0000313" key="12">
    <source>
        <dbReference type="EMBL" id="CCD14173.1"/>
    </source>
</evidence>
<feature type="transmembrane region" description="Helical" evidence="10">
    <location>
        <begin position="50"/>
        <end position="70"/>
    </location>
</feature>
<evidence type="ECO:0000256" key="4">
    <source>
        <dbReference type="ARBA" id="ARBA00022622"/>
    </source>
</evidence>
<dbReference type="VEuPathDB" id="TriTrypDB:TcIL3000_0_05160"/>
<dbReference type="EMBL" id="CAEQ01001410">
    <property type="protein sequence ID" value="CCD14173.1"/>
    <property type="molecule type" value="Genomic_DNA"/>
</dbReference>
<protein>
    <submittedName>
        <fullName evidence="12">Variant surface glycoprotein</fullName>
    </submittedName>
</protein>
<keyword evidence="3" id="KW-1003">Cell membrane</keyword>
<dbReference type="Pfam" id="PF13206">
    <property type="entry name" value="VSG_B"/>
    <property type="match status" value="1"/>
</dbReference>
<keyword evidence="10" id="KW-0812">Transmembrane</keyword>
<keyword evidence="7" id="KW-0325">Glycoprotein</keyword>
<feature type="domain" description="Trypanosome variant surface glycoprotein B-type N-terminal" evidence="11">
    <location>
        <begin position="184"/>
        <end position="336"/>
    </location>
</feature>
<comment type="subcellular location">
    <subcellularLocation>
        <location evidence="2">Cell membrane</location>
        <topology evidence="2">Lipid-anchor</topology>
        <topology evidence="2">GPI-anchor</topology>
    </subcellularLocation>
</comment>
<evidence type="ECO:0000256" key="3">
    <source>
        <dbReference type="ARBA" id="ARBA00022475"/>
    </source>
</evidence>
<evidence type="ECO:0000256" key="8">
    <source>
        <dbReference type="ARBA" id="ARBA00023288"/>
    </source>
</evidence>
<dbReference type="GO" id="GO:0005886">
    <property type="term" value="C:plasma membrane"/>
    <property type="evidence" value="ECO:0007669"/>
    <property type="project" value="UniProtKB-SubCell"/>
</dbReference>
<dbReference type="Proteomes" id="UP000000702">
    <property type="component" value="Unassembled WGS sequence"/>
</dbReference>
<dbReference type="GO" id="GO:0098552">
    <property type="term" value="C:side of membrane"/>
    <property type="evidence" value="ECO:0007669"/>
    <property type="project" value="UniProtKB-KW"/>
</dbReference>
<sequence>MKPCSPLDPLREAAATIISWKPSVDRPGPSSRPPLSFGSLKSLLLTSLRVCVQVHCLVTGLIAYVVFLFLCSTHGAGDGVIVKKGMWFWMVMVVGVVTGTAAGKMVKSHNHHELADLCEVLGAAVILSNCGAAGARLRKALGQVIFWKHAGGNLENLQKVFPEEYGKECAEPTHWGSSYTTTLTTTPGKSIPHDLLCMCTVGSGGFPFYSGTDNTRTLCHKSAKELGCGMGSGSGCPNGHGWTETNSNNHASKHLKATWDSIVKTCLTKAPNTTLEHAQNSLEEHLNPKDGYSSVFWARGHTTCGGVNGDICVNYNKCDKASGRDFPQWWEALQDALPTANFDYTADMNTTGFSNTTFDEGEEEEEWQTQGASGKGIHHGPSSIRRHRKRSSHAVSHLFKEDGTPLTLPFLWPLGAFVSWL</sequence>
<feature type="region of interest" description="Disordered" evidence="9">
    <location>
        <begin position="361"/>
        <end position="386"/>
    </location>
</feature>
<keyword evidence="8" id="KW-0449">Lipoprotein</keyword>
<feature type="transmembrane region" description="Helical" evidence="10">
    <location>
        <begin position="86"/>
        <end position="103"/>
    </location>
</feature>
<reference evidence="12 13" key="2">
    <citation type="journal article" date="2012" name="Proc. Natl. Acad. Sci. U.S.A.">
        <title>Antigenic diversity is generated by distinct evolutionary mechanisms in African trypanosome species.</title>
        <authorList>
            <person name="Jackson A.P."/>
            <person name="Berry A."/>
            <person name="Aslett M."/>
            <person name="Allison H.C."/>
            <person name="Burton P."/>
            <person name="Vavrova-Anderson J."/>
            <person name="Brown R."/>
            <person name="Browne H."/>
            <person name="Corton N."/>
            <person name="Hauser H."/>
            <person name="Gamble J."/>
            <person name="Gilderthorp R."/>
            <person name="Marcello L."/>
            <person name="McQuillan J."/>
            <person name="Otto T.D."/>
            <person name="Quail M.A."/>
            <person name="Sanders M.J."/>
            <person name="van Tonder A."/>
            <person name="Ginger M.L."/>
            <person name="Field M.C."/>
            <person name="Barry J.D."/>
            <person name="Hertz-Fowler C."/>
            <person name="Berriman M."/>
        </authorList>
    </citation>
    <scope>NUCLEOTIDE SEQUENCE [LARGE SCALE GENOMIC DNA]</scope>
    <source>
        <strain evidence="12 13">IL3000</strain>
    </source>
</reference>
<keyword evidence="6 10" id="KW-0472">Membrane</keyword>
<evidence type="ECO:0000256" key="6">
    <source>
        <dbReference type="ARBA" id="ARBA00023136"/>
    </source>
</evidence>
<evidence type="ECO:0000256" key="5">
    <source>
        <dbReference type="ARBA" id="ARBA00022729"/>
    </source>
</evidence>
<reference evidence="13" key="1">
    <citation type="submission" date="2011-07" db="EMBL/GenBank/DDBJ databases">
        <title>Divergent evolution of antigenic variation in African trypanosomes.</title>
        <authorList>
            <person name="Jackson A.P."/>
            <person name="Berry A."/>
            <person name="Allison H.C."/>
            <person name="Burton P."/>
            <person name="Anderson J."/>
            <person name="Aslett M."/>
            <person name="Brown R."/>
            <person name="Corton N."/>
            <person name="Harris D."/>
            <person name="Hauser H."/>
            <person name="Gamble J."/>
            <person name="Gilderthorp R."/>
            <person name="McQuillan J."/>
            <person name="Quail M.A."/>
            <person name="Sanders M."/>
            <person name="Van Tonder A."/>
            <person name="Ginger M.L."/>
            <person name="Donelson J.E."/>
            <person name="Field M.C."/>
            <person name="Barry J.D."/>
            <person name="Berriman M."/>
            <person name="Hertz-Fowler C."/>
        </authorList>
    </citation>
    <scope>NUCLEOTIDE SEQUENCE [LARGE SCALE GENOMIC DNA]</scope>
    <source>
        <strain evidence="13">IL3000</strain>
    </source>
</reference>
<evidence type="ECO:0000256" key="7">
    <source>
        <dbReference type="ARBA" id="ARBA00023180"/>
    </source>
</evidence>
<keyword evidence="13" id="KW-1185">Reference proteome</keyword>
<evidence type="ECO:0000256" key="9">
    <source>
        <dbReference type="SAM" id="MobiDB-lite"/>
    </source>
</evidence>
<evidence type="ECO:0000256" key="2">
    <source>
        <dbReference type="ARBA" id="ARBA00004609"/>
    </source>
</evidence>
<evidence type="ECO:0000313" key="13">
    <source>
        <dbReference type="Proteomes" id="UP000000702"/>
    </source>
</evidence>
<proteinExistence type="predicted"/>
<evidence type="ECO:0000256" key="10">
    <source>
        <dbReference type="SAM" id="Phobius"/>
    </source>
</evidence>
<accession>F9WAB3</accession>
<gene>
    <name evidence="12" type="ORF">TCIL3000_0_05160</name>
</gene>